<keyword evidence="4" id="KW-0564">Palmitate</keyword>
<dbReference type="Proteomes" id="UP000243688">
    <property type="component" value="Unassembled WGS sequence"/>
</dbReference>
<feature type="signal peptide" evidence="7">
    <location>
        <begin position="1"/>
        <end position="23"/>
    </location>
</feature>
<evidence type="ECO:0000256" key="3">
    <source>
        <dbReference type="ARBA" id="ARBA00023136"/>
    </source>
</evidence>
<reference evidence="8 9" key="1">
    <citation type="submission" date="2016-12" db="EMBL/GenBank/DDBJ databases">
        <title>Candidatus Reconcilibacillus cellulovorans genome.</title>
        <authorList>
            <person name="Kolinko S."/>
            <person name="Wu Y.-W."/>
            <person name="Tachea F."/>
            <person name="Denzel E."/>
            <person name="Hiras J."/>
            <person name="Baecker N."/>
            <person name="Chan L.J."/>
            <person name="Eichorst S.A."/>
            <person name="Frey D."/>
            <person name="Adams P.D."/>
            <person name="Pray T."/>
            <person name="Tanjore D."/>
            <person name="Petzold C.J."/>
            <person name="Gladden J.M."/>
            <person name="Simmons B.A."/>
            <person name="Singer S.W."/>
        </authorList>
    </citation>
    <scope>NUCLEOTIDE SEQUENCE [LARGE SCALE GENOMIC DNA]</scope>
    <source>
        <strain evidence="8">JTherm</strain>
    </source>
</reference>
<dbReference type="Gene3D" id="3.40.190.10">
    <property type="entry name" value="Periplasmic binding protein-like II"/>
    <property type="match status" value="2"/>
</dbReference>
<dbReference type="CDD" id="cd13580">
    <property type="entry name" value="PBP2_AlgQ_like_1"/>
    <property type="match status" value="1"/>
</dbReference>
<dbReference type="SUPFAM" id="SSF53850">
    <property type="entry name" value="Periplasmic binding protein-like II"/>
    <property type="match status" value="1"/>
</dbReference>
<dbReference type="PROSITE" id="PS51257">
    <property type="entry name" value="PROKAR_LIPOPROTEIN"/>
    <property type="match status" value="1"/>
</dbReference>
<dbReference type="InterPro" id="IPR050490">
    <property type="entry name" value="Bact_solute-bd_prot1"/>
</dbReference>
<feature type="compositionally biased region" description="Polar residues" evidence="6">
    <location>
        <begin position="36"/>
        <end position="46"/>
    </location>
</feature>
<keyword evidence="2 7" id="KW-0732">Signal</keyword>
<dbReference type="AlphaFoldDB" id="A0A2A6E1G5"/>
<evidence type="ECO:0000256" key="4">
    <source>
        <dbReference type="ARBA" id="ARBA00023139"/>
    </source>
</evidence>
<keyword evidence="1" id="KW-1003">Cell membrane</keyword>
<evidence type="ECO:0000256" key="7">
    <source>
        <dbReference type="SAM" id="SignalP"/>
    </source>
</evidence>
<evidence type="ECO:0000256" key="6">
    <source>
        <dbReference type="SAM" id="MobiDB-lite"/>
    </source>
</evidence>
<evidence type="ECO:0000256" key="2">
    <source>
        <dbReference type="ARBA" id="ARBA00022729"/>
    </source>
</evidence>
<comment type="caution">
    <text evidence="8">The sequence shown here is derived from an EMBL/GenBank/DDBJ whole genome shotgun (WGS) entry which is preliminary data.</text>
</comment>
<name>A0A2A6E1G5_9BACL</name>
<proteinExistence type="predicted"/>
<organism evidence="8 9">
    <name type="scientific">Candidatus Reconcilbacillus cellulovorans</name>
    <dbReference type="NCBI Taxonomy" id="1906605"/>
    <lineage>
        <taxon>Bacteria</taxon>
        <taxon>Bacillati</taxon>
        <taxon>Bacillota</taxon>
        <taxon>Bacilli</taxon>
        <taxon>Bacillales</taxon>
        <taxon>Paenibacillaceae</taxon>
        <taxon>Candidatus Reconcilbacillus</taxon>
    </lineage>
</organism>
<keyword evidence="5" id="KW-0449">Lipoprotein</keyword>
<evidence type="ECO:0000256" key="1">
    <source>
        <dbReference type="ARBA" id="ARBA00022475"/>
    </source>
</evidence>
<sequence length="517" mass="57833">MNATNRKWMSALGALALAAGVLAGCGETDKKGGQAGTSPSGRSTESPKPPMKITIMANLHTAEVPDPMIEKLIEEKTNTDLEIQWVPDGSYEEKLNAAFATGSLPMATYMKNQSTFVMFRDAIQNGQFWEIGPYLKEYPNLSRLNPAVLRNTSVDGKIYAIYQERPLSRQGLIIRKDWLDKLGLPMPQNVDELYNVLKQFAEKDPDGNGKKDTIGLTDRNDLIYGAFKTVSSYFGTPNNWGEKDGQLLPEFMFPGYMETMKFFRKLHQEGLINQDFPVTSKNDQQNLLIRGVAGAYIGSMPDVQSLHEKIIAVNPQAQLDVHNRIAGPDGKYRVWAIPGYGNLVLFPKTAVKTEEQLKGVLAFYDKLMTPELANLLQWGVEGRHYTLENGKASPVADNKLLEREKRPYESIVVGGPSTIPGMLESTFKLPARAKAEQLVKDNEQFLIHDPAAPLSSKTYNEKGVKLQEIIRDATYKFILGNLDEAGFQNEVERWKKEGGEQIIREFNESYQKAKSNS</sequence>
<keyword evidence="3" id="KW-0472">Membrane</keyword>
<accession>A0A2A6E1G5</accession>
<dbReference type="Pfam" id="PF01547">
    <property type="entry name" value="SBP_bac_1"/>
    <property type="match status" value="1"/>
</dbReference>
<dbReference type="InterPro" id="IPR006059">
    <property type="entry name" value="SBP"/>
</dbReference>
<gene>
    <name evidence="8" type="ORF">BLM47_04525</name>
</gene>
<evidence type="ECO:0000256" key="5">
    <source>
        <dbReference type="ARBA" id="ARBA00023288"/>
    </source>
</evidence>
<dbReference type="EMBL" id="MOXJ01000007">
    <property type="protein sequence ID" value="PDO10980.1"/>
    <property type="molecule type" value="Genomic_DNA"/>
</dbReference>
<feature type="region of interest" description="Disordered" evidence="6">
    <location>
        <begin position="29"/>
        <end position="50"/>
    </location>
</feature>
<dbReference type="PANTHER" id="PTHR43649">
    <property type="entry name" value="ARABINOSE-BINDING PROTEIN-RELATED"/>
    <property type="match status" value="1"/>
</dbReference>
<protein>
    <submittedName>
        <fullName evidence="8">ABC transporter substrate-binding protein</fullName>
    </submittedName>
</protein>
<dbReference type="PANTHER" id="PTHR43649:SF33">
    <property type="entry name" value="POLYGALACTURONAN_RHAMNOGALACTURONAN-BINDING PROTEIN YTCQ"/>
    <property type="match status" value="1"/>
</dbReference>
<evidence type="ECO:0000313" key="8">
    <source>
        <dbReference type="EMBL" id="PDO10980.1"/>
    </source>
</evidence>
<feature type="chain" id="PRO_5038949360" evidence="7">
    <location>
        <begin position="24"/>
        <end position="517"/>
    </location>
</feature>
<evidence type="ECO:0000313" key="9">
    <source>
        <dbReference type="Proteomes" id="UP000243688"/>
    </source>
</evidence>